<keyword evidence="1" id="KW-0732">Signal</keyword>
<organism evidence="2">
    <name type="scientific">Heliothis virescens</name>
    <name type="common">Tobacco budworm moth</name>
    <dbReference type="NCBI Taxonomy" id="7102"/>
    <lineage>
        <taxon>Eukaryota</taxon>
        <taxon>Metazoa</taxon>
        <taxon>Ecdysozoa</taxon>
        <taxon>Arthropoda</taxon>
        <taxon>Hexapoda</taxon>
        <taxon>Insecta</taxon>
        <taxon>Pterygota</taxon>
        <taxon>Neoptera</taxon>
        <taxon>Endopterygota</taxon>
        <taxon>Lepidoptera</taxon>
        <taxon>Glossata</taxon>
        <taxon>Ditrysia</taxon>
        <taxon>Noctuoidea</taxon>
        <taxon>Noctuidae</taxon>
        <taxon>Heliothinae</taxon>
        <taxon>Heliothis</taxon>
    </lineage>
</organism>
<feature type="chain" id="PRO_5012359176" evidence="1">
    <location>
        <begin position="17"/>
        <end position="332"/>
    </location>
</feature>
<evidence type="ECO:0000256" key="1">
    <source>
        <dbReference type="SAM" id="SignalP"/>
    </source>
</evidence>
<name>A0A2A4K230_HELVI</name>
<proteinExistence type="predicted"/>
<sequence length="332" mass="36951">MLRLCIICVSFGLIRAAPFAYQDPFIPNYDTVDYDGMDRPARNLIMNGDPEMLLRPLEVNSKSSEQRVYSESDEIIRLPPAPSEISDFDELELDSLPRSTYFEHGIQAALPLEYVLNAQNVPSTMLWNNQYLPIVDSSNYEVNGLNTDLTDNVDAEPYEVDLYPLVHSSMSAALNSVPTLNSYPPPVYASQMDDNMSTLETRADYDIDVLNPENSELMPPNLRITRSRRDYLEDLAHDAMLNNLLPTMSVPFVRGAGRASVPQAARQMGPVTATYPGVSNNCAVPILLRCSPNIVRGTLSGTYAEQSPPVMSGAVYREKNSNSHKTFTKAKM</sequence>
<comment type="caution">
    <text evidence="2">The sequence shown here is derived from an EMBL/GenBank/DDBJ whole genome shotgun (WGS) entry which is preliminary data.</text>
</comment>
<dbReference type="AlphaFoldDB" id="A0A2A4K230"/>
<gene>
    <name evidence="2" type="ORF">B5V51_6419</name>
</gene>
<dbReference type="EMBL" id="NWSH01000287">
    <property type="protein sequence ID" value="PCG77730.1"/>
    <property type="molecule type" value="Genomic_DNA"/>
</dbReference>
<protein>
    <submittedName>
        <fullName evidence="2">Uncharacterized protein</fullName>
    </submittedName>
</protein>
<accession>A0A2A4K230</accession>
<feature type="signal peptide" evidence="1">
    <location>
        <begin position="1"/>
        <end position="16"/>
    </location>
</feature>
<evidence type="ECO:0000313" key="2">
    <source>
        <dbReference type="EMBL" id="PCG77730.1"/>
    </source>
</evidence>
<reference evidence="2" key="1">
    <citation type="submission" date="2017-09" db="EMBL/GenBank/DDBJ databases">
        <title>Contemporary evolution of a Lepidopteran species, Heliothis virescens, in response to modern agricultural practices.</title>
        <authorList>
            <person name="Fritz M.L."/>
            <person name="Deyonke A.M."/>
            <person name="Papanicolaou A."/>
            <person name="Micinski S."/>
            <person name="Westbrook J."/>
            <person name="Gould F."/>
        </authorList>
    </citation>
    <scope>NUCLEOTIDE SEQUENCE [LARGE SCALE GENOMIC DNA]</scope>
    <source>
        <strain evidence="2">HvINT-</strain>
        <tissue evidence="2">Whole body</tissue>
    </source>
</reference>